<feature type="region of interest" description="Disordered" evidence="1">
    <location>
        <begin position="36"/>
        <end position="211"/>
    </location>
</feature>
<feature type="compositionally biased region" description="Polar residues" evidence="1">
    <location>
        <begin position="200"/>
        <end position="211"/>
    </location>
</feature>
<dbReference type="Proteomes" id="UP000178724">
    <property type="component" value="Unassembled WGS sequence"/>
</dbReference>
<organism evidence="2 3">
    <name type="scientific">candidate division WOR-1 bacterium RIFCSPHIGHO2_01_FULL_53_15</name>
    <dbReference type="NCBI Taxonomy" id="1802564"/>
    <lineage>
        <taxon>Bacteria</taxon>
        <taxon>Bacillati</taxon>
        <taxon>Saganbacteria</taxon>
    </lineage>
</organism>
<dbReference type="EMBL" id="METM01000016">
    <property type="protein sequence ID" value="OGB90075.1"/>
    <property type="molecule type" value="Genomic_DNA"/>
</dbReference>
<sequence length="211" mass="23389">MGTRNEWQTQHFLMEITSYRRNPNYKLQTTKQIQTANKKLQNKNEAMGGKIGRKRGTAAAEEDEDRKTAGDGVAHGEERAPRGAVKESSQTTGGRNESARAGKQTGNDGMAGRAGRDRAPNDLTAGGEKARSAQQPLDAARGKPPAPAEQRGQTHQRPTRRPRQHRSPDQPGERQARKQAGRKKQAESGNRRRQRDEPQETTSQQKYSGSR</sequence>
<feature type="compositionally biased region" description="Basic and acidic residues" evidence="1">
    <location>
        <begin position="184"/>
        <end position="198"/>
    </location>
</feature>
<protein>
    <submittedName>
        <fullName evidence="2">Uncharacterized protein</fullName>
    </submittedName>
</protein>
<reference evidence="2 3" key="1">
    <citation type="journal article" date="2016" name="Nat. Commun.">
        <title>Thousands of microbial genomes shed light on interconnected biogeochemical processes in an aquifer system.</title>
        <authorList>
            <person name="Anantharaman K."/>
            <person name="Brown C.T."/>
            <person name="Hug L.A."/>
            <person name="Sharon I."/>
            <person name="Castelle C.J."/>
            <person name="Probst A.J."/>
            <person name="Thomas B.C."/>
            <person name="Singh A."/>
            <person name="Wilkins M.J."/>
            <person name="Karaoz U."/>
            <person name="Brodie E.L."/>
            <person name="Williams K.H."/>
            <person name="Hubbard S.S."/>
            <person name="Banfield J.F."/>
        </authorList>
    </citation>
    <scope>NUCLEOTIDE SEQUENCE [LARGE SCALE GENOMIC DNA]</scope>
</reference>
<gene>
    <name evidence="2" type="ORF">A2625_01930</name>
</gene>
<comment type="caution">
    <text evidence="2">The sequence shown here is derived from an EMBL/GenBank/DDBJ whole genome shotgun (WGS) entry which is preliminary data.</text>
</comment>
<name>A0A1F4Q297_UNCSA</name>
<evidence type="ECO:0000313" key="2">
    <source>
        <dbReference type="EMBL" id="OGB90075.1"/>
    </source>
</evidence>
<dbReference type="AlphaFoldDB" id="A0A1F4Q297"/>
<feature type="compositionally biased region" description="Basic and acidic residues" evidence="1">
    <location>
        <begin position="65"/>
        <end position="85"/>
    </location>
</feature>
<proteinExistence type="predicted"/>
<evidence type="ECO:0000256" key="1">
    <source>
        <dbReference type="SAM" id="MobiDB-lite"/>
    </source>
</evidence>
<accession>A0A1F4Q297</accession>
<evidence type="ECO:0000313" key="3">
    <source>
        <dbReference type="Proteomes" id="UP000178724"/>
    </source>
</evidence>
<feature type="compositionally biased region" description="Basic and acidic residues" evidence="1">
    <location>
        <begin position="166"/>
        <end position="176"/>
    </location>
</feature>